<keyword evidence="2" id="KW-0040">ANK repeat</keyword>
<name>A0A1I8HVC8_9PLAT</name>
<dbReference type="InterPro" id="IPR051226">
    <property type="entry name" value="PP1_Regulatory_Subunit"/>
</dbReference>
<feature type="compositionally biased region" description="Basic and acidic residues" evidence="3">
    <location>
        <begin position="902"/>
        <end position="915"/>
    </location>
</feature>
<feature type="repeat" description="ANK" evidence="2">
    <location>
        <begin position="790"/>
        <end position="822"/>
    </location>
</feature>
<evidence type="ECO:0000256" key="1">
    <source>
        <dbReference type="ARBA" id="ARBA00022737"/>
    </source>
</evidence>
<keyword evidence="4" id="KW-0812">Transmembrane</keyword>
<evidence type="ECO:0000313" key="7">
    <source>
        <dbReference type="WBParaSite" id="maker-uti_cns_0008050-snap-gene-0.4-mRNA-1"/>
    </source>
</evidence>
<feature type="transmembrane region" description="Helical" evidence="4">
    <location>
        <begin position="452"/>
        <end position="481"/>
    </location>
</feature>
<dbReference type="SUPFAM" id="SSF48403">
    <property type="entry name" value="Ankyrin repeat"/>
    <property type="match status" value="1"/>
</dbReference>
<dbReference type="GO" id="GO:0004857">
    <property type="term" value="F:enzyme inhibitor activity"/>
    <property type="evidence" value="ECO:0007669"/>
    <property type="project" value="TreeGrafter"/>
</dbReference>
<keyword evidence="4" id="KW-1133">Transmembrane helix</keyword>
<dbReference type="Pfam" id="PF12796">
    <property type="entry name" value="Ank_2"/>
    <property type="match status" value="2"/>
</dbReference>
<proteinExistence type="predicted"/>
<dbReference type="PROSITE" id="PS50297">
    <property type="entry name" value="ANK_REP_REGION"/>
    <property type="match status" value="2"/>
</dbReference>
<organism evidence="6 7">
    <name type="scientific">Macrostomum lignano</name>
    <dbReference type="NCBI Taxonomy" id="282301"/>
    <lineage>
        <taxon>Eukaryota</taxon>
        <taxon>Metazoa</taxon>
        <taxon>Spiralia</taxon>
        <taxon>Lophotrochozoa</taxon>
        <taxon>Platyhelminthes</taxon>
        <taxon>Rhabditophora</taxon>
        <taxon>Macrostomorpha</taxon>
        <taxon>Macrostomida</taxon>
        <taxon>Macrostomidae</taxon>
        <taxon>Macrostomum</taxon>
    </lineage>
</organism>
<feature type="repeat" description="ANK" evidence="2">
    <location>
        <begin position="662"/>
        <end position="694"/>
    </location>
</feature>
<dbReference type="PROSITE" id="PS50088">
    <property type="entry name" value="ANK_REPEAT"/>
    <property type="match status" value="2"/>
</dbReference>
<dbReference type="Proteomes" id="UP000095280">
    <property type="component" value="Unplaced"/>
</dbReference>
<feature type="region of interest" description="Disordered" evidence="3">
    <location>
        <begin position="885"/>
        <end position="915"/>
    </location>
</feature>
<keyword evidence="5" id="KW-0732">Signal</keyword>
<dbReference type="PANTHER" id="PTHR24179">
    <property type="entry name" value="PROTEIN PHOSPHATASE 1 REGULATORY SUBUNIT 12"/>
    <property type="match status" value="1"/>
</dbReference>
<dbReference type="GO" id="GO:0017020">
    <property type="term" value="F:myosin phosphatase regulator activity"/>
    <property type="evidence" value="ECO:0007669"/>
    <property type="project" value="TreeGrafter"/>
</dbReference>
<evidence type="ECO:0000256" key="3">
    <source>
        <dbReference type="SAM" id="MobiDB-lite"/>
    </source>
</evidence>
<keyword evidence="6" id="KW-1185">Reference proteome</keyword>
<feature type="chain" id="PRO_5009320479" evidence="5">
    <location>
        <begin position="18"/>
        <end position="979"/>
    </location>
</feature>
<sequence>LAVQQLLLLLLLQSVEPSQRPNLLLLQAVLLQHQPLVCRYPFARPNFILIDRAASASAASVGQTAQKSQRLSSRLLGAALSQSQQFSLVGSPAGLVLLVHAGDVQRQLHVGCVRAGRSGSRRGGVVNRVAAGGTALPFHTSFRCCCCNCSAALSATGAGTVELGAAVAALADVLDGFGVDNCSSTWNMRSRLAGDRRPSCGCDWRGGDGAAAKPASLAHRYFYSLLSPRCHCDSGSGFDCGGHAAADADADEYPCQRRSAADGDSLRSSGRMEPSIMPPPPPPLLRISRRREVDDAAAVGGCGEAGAPLRIDASDVQAAISAASATAEQRAARRRNCATAKPGRCGPGHAASAQLAVALQRRRSHYRRCLRRHRQQRRLPGSGSRAVGLADVAAADRCGGCRVPQKWPPGLAMRLTRSSRDEAASRTAHHLFKRRGFGCTLTLSFDFSLPSALLLLLQVFFDFLLIVWPAALLLGVASLLFANTFAQLFELVFELDGSLAAAWGGPEVVEQCYARKKKKMKEDQAKESGINRILDRRACRRNKPLSMRLAHSNSPSSPRTRRGKMDHAELAAEMAQIDKIPTPERIRQAKKRRAQQLKRYAQWSKTVDKKARKVRDLTGEDPDRRVKFSQNIVLLEAAARNDVDEVRSLLKSGVNPNAANEDGLTALHQCCIDNSETMCRLLLEFNADVNARDTEQWTPLHAAATCGHLGICITQQQIDDTRLVPEKRMLQDLMKAFEQAPSKPACRQLFDRLDSQGANLLHVACANGFLSAVTFLLDQARVPLDTRDKDGWLPVHIAACWGQPEIIEALAVRGADLEAKTEAGETVHDMCEDPQMKERLENIKKEVEQKRLTRVPSVKGPTRKPSMTRGNYQTPVMSLMSITDSTTSLQKSTHSASVRRSSMREKSMMSRKEARQEAQLLPFLTPDEDTAAAAAKDPQSVAIAAGVTIDPATAAAAAKLEDVTISIPVPSSPPPQQQQ</sequence>
<evidence type="ECO:0000256" key="5">
    <source>
        <dbReference type="SAM" id="SignalP"/>
    </source>
</evidence>
<evidence type="ECO:0000313" key="6">
    <source>
        <dbReference type="Proteomes" id="UP000095280"/>
    </source>
</evidence>
<feature type="compositionally biased region" description="Polar residues" evidence="3">
    <location>
        <begin position="885"/>
        <end position="898"/>
    </location>
</feature>
<evidence type="ECO:0000256" key="4">
    <source>
        <dbReference type="SAM" id="Phobius"/>
    </source>
</evidence>
<dbReference type="GO" id="GO:0005737">
    <property type="term" value="C:cytoplasm"/>
    <property type="evidence" value="ECO:0007669"/>
    <property type="project" value="TreeGrafter"/>
</dbReference>
<keyword evidence="4" id="KW-0472">Membrane</keyword>
<dbReference type="InterPro" id="IPR036770">
    <property type="entry name" value="Ankyrin_rpt-contain_sf"/>
</dbReference>
<feature type="region of interest" description="Disordered" evidence="3">
    <location>
        <begin position="545"/>
        <end position="564"/>
    </location>
</feature>
<dbReference type="PANTHER" id="PTHR24179:SF29">
    <property type="entry name" value="LD46604P"/>
    <property type="match status" value="1"/>
</dbReference>
<dbReference type="AlphaFoldDB" id="A0A1I8HVC8"/>
<dbReference type="SMART" id="SM00248">
    <property type="entry name" value="ANK"/>
    <property type="match status" value="5"/>
</dbReference>
<feature type="region of interest" description="Disordered" evidence="3">
    <location>
        <begin position="256"/>
        <end position="284"/>
    </location>
</feature>
<dbReference type="InterPro" id="IPR002110">
    <property type="entry name" value="Ankyrin_rpt"/>
</dbReference>
<protein>
    <submittedName>
        <fullName evidence="7">ANK_REP_REGION domain-containing protein</fullName>
    </submittedName>
</protein>
<feature type="signal peptide" evidence="5">
    <location>
        <begin position="1"/>
        <end position="17"/>
    </location>
</feature>
<evidence type="ECO:0000256" key="2">
    <source>
        <dbReference type="PROSITE-ProRule" id="PRU00023"/>
    </source>
</evidence>
<dbReference type="WBParaSite" id="maker-uti_cns_0008050-snap-gene-0.4-mRNA-1">
    <property type="protein sequence ID" value="maker-uti_cns_0008050-snap-gene-0.4-mRNA-1"/>
    <property type="gene ID" value="maker-uti_cns_0008050-snap-gene-0.4"/>
</dbReference>
<reference evidence="7" key="1">
    <citation type="submission" date="2016-11" db="UniProtKB">
        <authorList>
            <consortium name="WormBaseParasite"/>
        </authorList>
    </citation>
    <scope>IDENTIFICATION</scope>
</reference>
<dbReference type="Gene3D" id="1.25.40.20">
    <property type="entry name" value="Ankyrin repeat-containing domain"/>
    <property type="match status" value="2"/>
</dbReference>
<keyword evidence="1" id="KW-0677">Repeat</keyword>
<accession>A0A1I8HVC8</accession>